<accession>E6TA44</accession>
<dbReference type="Proteomes" id="UP000008916">
    <property type="component" value="Chromosome"/>
</dbReference>
<evidence type="ECO:0000313" key="2">
    <source>
        <dbReference type="EMBL" id="ADT97316.1"/>
    </source>
</evidence>
<dbReference type="EMBL" id="CP002385">
    <property type="protein sequence ID" value="ADT97316.1"/>
    <property type="molecule type" value="Genomic_DNA"/>
</dbReference>
<name>E6TA44_MYCSR</name>
<dbReference type="HOGENOM" id="CLU_3137983_0_0_11"/>
<keyword evidence="3" id="KW-1185">Reference proteome</keyword>
<gene>
    <name evidence="2" type="ordered locus">Mspyr1_06110</name>
</gene>
<feature type="region of interest" description="Disordered" evidence="1">
    <location>
        <begin position="1"/>
        <end position="49"/>
    </location>
</feature>
<evidence type="ECO:0000256" key="1">
    <source>
        <dbReference type="SAM" id="MobiDB-lite"/>
    </source>
</evidence>
<feature type="compositionally biased region" description="Basic and acidic residues" evidence="1">
    <location>
        <begin position="27"/>
        <end position="40"/>
    </location>
</feature>
<organism evidence="2 3">
    <name type="scientific">Mycolicibacterium gilvum (strain DSM 45189 / LMG 24558 / Spyr1)</name>
    <name type="common">Mycobacterium gilvum</name>
    <dbReference type="NCBI Taxonomy" id="278137"/>
    <lineage>
        <taxon>Bacteria</taxon>
        <taxon>Bacillati</taxon>
        <taxon>Actinomycetota</taxon>
        <taxon>Actinomycetes</taxon>
        <taxon>Mycobacteriales</taxon>
        <taxon>Mycobacteriaceae</taxon>
        <taxon>Mycolicibacterium</taxon>
    </lineage>
</organism>
<sequence length="49" mass="5386">MSPSSESPSRAAIRERKTTPPLNNTRTDSRAENITYRDEPNTAPTSAIP</sequence>
<protein>
    <submittedName>
        <fullName evidence="2">Uncharacterized protein</fullName>
    </submittedName>
</protein>
<reference evidence="2 3" key="1">
    <citation type="journal article" date="2011" name="Stand. Genomic Sci.">
        <title>Complete genome sequence of Mycobacterium sp. strain (Spyr1) and reclassification to Mycobacterium gilvum Spyr1.</title>
        <authorList>
            <person name="Kallimanis A."/>
            <person name="Karabika E."/>
            <person name="Mavromatis K."/>
            <person name="Lapidus A."/>
            <person name="Labutti K.M."/>
            <person name="Liolios K."/>
            <person name="Ivanova N."/>
            <person name="Goodwin L."/>
            <person name="Woyke T."/>
            <person name="Velentzas A.D."/>
            <person name="Perisynakis A."/>
            <person name="Ouzounis C.C."/>
            <person name="Kyrpides N.C."/>
            <person name="Koukkou A.I."/>
            <person name="Drainas C."/>
        </authorList>
    </citation>
    <scope>NUCLEOTIDE SEQUENCE [LARGE SCALE GENOMIC DNA]</scope>
    <source>
        <strain evidence="3">DSM 45189 / LMG 24558 / Spyr1</strain>
    </source>
</reference>
<proteinExistence type="predicted"/>
<dbReference type="AlphaFoldDB" id="E6TA44"/>
<dbReference type="KEGG" id="msp:Mspyr1_06110"/>
<evidence type="ECO:0000313" key="3">
    <source>
        <dbReference type="Proteomes" id="UP000008916"/>
    </source>
</evidence>